<keyword evidence="4" id="KW-0732">Signal</keyword>
<reference evidence="6 7" key="2">
    <citation type="submission" date="2024-10" db="EMBL/GenBank/DDBJ databases">
        <authorList>
            <person name="Ryan C."/>
        </authorList>
    </citation>
    <scope>NUCLEOTIDE SEQUENCE [LARGE SCALE GENOMIC DNA]</scope>
</reference>
<comment type="similarity">
    <text evidence="1">Belongs to the cystatin family. Phytocystatin subfamily.</text>
</comment>
<evidence type="ECO:0000313" key="6">
    <source>
        <dbReference type="EMBL" id="CAL5083661.1"/>
    </source>
</evidence>
<reference evidence="7" key="1">
    <citation type="submission" date="2024-06" db="EMBL/GenBank/DDBJ databases">
        <authorList>
            <person name="Ryan C."/>
        </authorList>
    </citation>
    <scope>NUCLEOTIDE SEQUENCE [LARGE SCALE GENOMIC DNA]</scope>
</reference>
<dbReference type="AlphaFoldDB" id="A0ABC9FXI3"/>
<dbReference type="SUPFAM" id="SSF54403">
    <property type="entry name" value="Cystatin/monellin"/>
    <property type="match status" value="1"/>
</dbReference>
<evidence type="ECO:0000256" key="3">
    <source>
        <dbReference type="ARBA" id="ARBA00022704"/>
    </source>
</evidence>
<keyword evidence="3" id="KW-0789">Thiol protease inhibitor</keyword>
<evidence type="ECO:0000256" key="2">
    <source>
        <dbReference type="ARBA" id="ARBA00022690"/>
    </source>
</evidence>
<evidence type="ECO:0000313" key="7">
    <source>
        <dbReference type="Proteomes" id="UP001497457"/>
    </source>
</evidence>
<accession>A0ABC9FXI3</accession>
<feature type="signal peptide" evidence="4">
    <location>
        <begin position="1"/>
        <end position="23"/>
    </location>
</feature>
<dbReference type="EMBL" id="OZ075117">
    <property type="protein sequence ID" value="CAL5083661.1"/>
    <property type="molecule type" value="Genomic_DNA"/>
</dbReference>
<evidence type="ECO:0000256" key="1">
    <source>
        <dbReference type="ARBA" id="ARBA00007233"/>
    </source>
</evidence>
<dbReference type="PANTHER" id="PTHR47116">
    <property type="entry name" value="PHLOEM FILAMENT PROTEIN"/>
    <property type="match status" value="1"/>
</dbReference>
<sequence length="112" mass="12631">MRASLLLAVAIVAIYVLSTPAMAVLEWIPVDSKDPQIEEYGKWAVTEHVKQTNDPIKFNKLVSAEKKILLGFYFRLIIDASNNNGTDGKYEAVVYERDWGERLSLVSFKPAN</sequence>
<evidence type="ECO:0000259" key="5">
    <source>
        <dbReference type="Pfam" id="PF16845"/>
    </source>
</evidence>
<protein>
    <recommendedName>
        <fullName evidence="5">Cystatin domain-containing protein</fullName>
    </recommendedName>
</protein>
<dbReference type="InterPro" id="IPR046350">
    <property type="entry name" value="Cystatin_sf"/>
</dbReference>
<gene>
    <name evidence="6" type="ORF">URODEC1_LOCUS110067</name>
</gene>
<dbReference type="Proteomes" id="UP001497457">
    <property type="component" value="Chromosome 7b"/>
</dbReference>
<keyword evidence="2" id="KW-0646">Protease inhibitor</keyword>
<feature type="chain" id="PRO_5044833127" description="Cystatin domain-containing protein" evidence="4">
    <location>
        <begin position="24"/>
        <end position="112"/>
    </location>
</feature>
<keyword evidence="7" id="KW-1185">Reference proteome</keyword>
<dbReference type="Gene3D" id="3.10.450.10">
    <property type="match status" value="1"/>
</dbReference>
<dbReference type="Pfam" id="PF16845">
    <property type="entry name" value="SQAPI"/>
    <property type="match status" value="1"/>
</dbReference>
<evidence type="ECO:0000256" key="4">
    <source>
        <dbReference type="SAM" id="SignalP"/>
    </source>
</evidence>
<dbReference type="InterPro" id="IPR027214">
    <property type="entry name" value="Cystatin"/>
</dbReference>
<proteinExistence type="inferred from homology"/>
<name>A0ABC9FXI3_9POAL</name>
<organism evidence="6 7">
    <name type="scientific">Urochloa decumbens</name>
    <dbReference type="NCBI Taxonomy" id="240449"/>
    <lineage>
        <taxon>Eukaryota</taxon>
        <taxon>Viridiplantae</taxon>
        <taxon>Streptophyta</taxon>
        <taxon>Embryophyta</taxon>
        <taxon>Tracheophyta</taxon>
        <taxon>Spermatophyta</taxon>
        <taxon>Magnoliopsida</taxon>
        <taxon>Liliopsida</taxon>
        <taxon>Poales</taxon>
        <taxon>Poaceae</taxon>
        <taxon>PACMAD clade</taxon>
        <taxon>Panicoideae</taxon>
        <taxon>Panicodae</taxon>
        <taxon>Paniceae</taxon>
        <taxon>Melinidinae</taxon>
        <taxon>Urochloa</taxon>
    </lineage>
</organism>
<dbReference type="GO" id="GO:0004869">
    <property type="term" value="F:cysteine-type endopeptidase inhibitor activity"/>
    <property type="evidence" value="ECO:0007669"/>
    <property type="project" value="UniProtKB-KW"/>
</dbReference>
<dbReference type="CDD" id="cd00042">
    <property type="entry name" value="CY"/>
    <property type="match status" value="1"/>
</dbReference>
<dbReference type="InterPro" id="IPR000010">
    <property type="entry name" value="Cystatin_dom"/>
</dbReference>
<feature type="domain" description="Cystatin" evidence="5">
    <location>
        <begin position="31"/>
        <end position="110"/>
    </location>
</feature>